<dbReference type="InterPro" id="IPR040125">
    <property type="entry name" value="Squalene_monox"/>
</dbReference>
<keyword evidence="5" id="KW-0285">Flavoprotein</keyword>
<organism evidence="10 11">
    <name type="scientific">Streptomyces luteoverticillatus</name>
    <name type="common">Streptoverticillium luteoverticillatus</name>
    <dbReference type="NCBI Taxonomy" id="66425"/>
    <lineage>
        <taxon>Bacteria</taxon>
        <taxon>Bacillati</taxon>
        <taxon>Actinomycetota</taxon>
        <taxon>Actinomycetes</taxon>
        <taxon>Kitasatosporales</taxon>
        <taxon>Streptomycetaceae</taxon>
        <taxon>Streptomyces</taxon>
    </lineage>
</organism>
<gene>
    <name evidence="10" type="ORF">EKH77_27160</name>
</gene>
<dbReference type="PRINTS" id="PR00420">
    <property type="entry name" value="RNGMNOXGNASE"/>
</dbReference>
<dbReference type="EC" id="1.14.14.17" evidence="4"/>
<protein>
    <recommendedName>
        <fullName evidence="4">squalene monooxygenase</fullName>
        <ecNumber evidence="4">1.14.14.17</ecNumber>
    </recommendedName>
</protein>
<evidence type="ECO:0000256" key="4">
    <source>
        <dbReference type="ARBA" id="ARBA00012312"/>
    </source>
</evidence>
<evidence type="ECO:0000256" key="3">
    <source>
        <dbReference type="ARBA" id="ARBA00008802"/>
    </source>
</evidence>
<evidence type="ECO:0000256" key="6">
    <source>
        <dbReference type="ARBA" id="ARBA00022827"/>
    </source>
</evidence>
<name>A0A3Q9G0C6_STRLT</name>
<keyword evidence="10" id="KW-0503">Monooxygenase</keyword>
<keyword evidence="8" id="KW-0472">Membrane</keyword>
<reference evidence="10 11" key="1">
    <citation type="submission" date="2018-12" db="EMBL/GenBank/DDBJ databases">
        <title>The whole draft genome of Streptomyce luteoverticillatus CGMCC 15060.</title>
        <authorList>
            <person name="Feng Z."/>
            <person name="Chen G."/>
            <person name="Zhang J."/>
            <person name="Zhu H."/>
            <person name="Yu X."/>
            <person name="Zhang W."/>
            <person name="Zhang X."/>
        </authorList>
    </citation>
    <scope>NUCLEOTIDE SEQUENCE [LARGE SCALE GENOMIC DNA]</scope>
    <source>
        <strain evidence="10 11">CGMCC 15060</strain>
    </source>
</reference>
<dbReference type="EMBL" id="CP034587">
    <property type="protein sequence ID" value="AZQ74399.1"/>
    <property type="molecule type" value="Genomic_DNA"/>
</dbReference>
<accession>A0A3Q9G0C6</accession>
<dbReference type="GO" id="GO:0004506">
    <property type="term" value="F:squalene monooxygenase activity"/>
    <property type="evidence" value="ECO:0007669"/>
    <property type="project" value="UniProtKB-EC"/>
</dbReference>
<dbReference type="Pfam" id="PF12831">
    <property type="entry name" value="FAD_oxidored"/>
    <property type="match status" value="1"/>
</dbReference>
<keyword evidence="11" id="KW-1185">Reference proteome</keyword>
<keyword evidence="6" id="KW-0274">FAD</keyword>
<dbReference type="GO" id="GO:0016020">
    <property type="term" value="C:membrane"/>
    <property type="evidence" value="ECO:0007669"/>
    <property type="project" value="UniProtKB-SubCell"/>
</dbReference>
<evidence type="ECO:0000259" key="9">
    <source>
        <dbReference type="Pfam" id="PF08491"/>
    </source>
</evidence>
<comment type="cofactor">
    <cofactor evidence="1">
        <name>FAD</name>
        <dbReference type="ChEBI" id="CHEBI:57692"/>
    </cofactor>
</comment>
<dbReference type="GO" id="GO:0016126">
    <property type="term" value="P:sterol biosynthetic process"/>
    <property type="evidence" value="ECO:0007669"/>
    <property type="project" value="InterPro"/>
</dbReference>
<comment type="similarity">
    <text evidence="3">Belongs to the squalene monooxygenase family.</text>
</comment>
<evidence type="ECO:0000256" key="1">
    <source>
        <dbReference type="ARBA" id="ARBA00001974"/>
    </source>
</evidence>
<proteinExistence type="inferred from homology"/>
<evidence type="ECO:0000256" key="2">
    <source>
        <dbReference type="ARBA" id="ARBA00004370"/>
    </source>
</evidence>
<evidence type="ECO:0000313" key="11">
    <source>
        <dbReference type="Proteomes" id="UP000267900"/>
    </source>
</evidence>
<feature type="domain" description="Squalene epoxidase" evidence="9">
    <location>
        <begin position="177"/>
        <end position="338"/>
    </location>
</feature>
<dbReference type="SUPFAM" id="SSF51905">
    <property type="entry name" value="FAD/NAD(P)-binding domain"/>
    <property type="match status" value="1"/>
</dbReference>
<dbReference type="Pfam" id="PF08491">
    <property type="entry name" value="SE"/>
    <property type="match status" value="1"/>
</dbReference>
<dbReference type="AlphaFoldDB" id="A0A3Q9G0C6"/>
<dbReference type="PANTHER" id="PTHR10835:SF0">
    <property type="entry name" value="SQUALENE MONOOXYGENASE"/>
    <property type="match status" value="1"/>
</dbReference>
<dbReference type="Gene3D" id="3.50.50.60">
    <property type="entry name" value="FAD/NAD(P)-binding domain"/>
    <property type="match status" value="2"/>
</dbReference>
<keyword evidence="7" id="KW-0560">Oxidoreductase</keyword>
<dbReference type="OrthoDB" id="5557886at2"/>
<dbReference type="PANTHER" id="PTHR10835">
    <property type="entry name" value="SQUALENE MONOOXYGENASE"/>
    <property type="match status" value="1"/>
</dbReference>
<evidence type="ECO:0000256" key="5">
    <source>
        <dbReference type="ARBA" id="ARBA00022630"/>
    </source>
</evidence>
<dbReference type="GO" id="GO:0050660">
    <property type="term" value="F:flavin adenine dinucleotide binding"/>
    <property type="evidence" value="ECO:0007669"/>
    <property type="project" value="InterPro"/>
</dbReference>
<dbReference type="Proteomes" id="UP000267900">
    <property type="component" value="Chromosome"/>
</dbReference>
<evidence type="ECO:0000313" key="10">
    <source>
        <dbReference type="EMBL" id="AZQ74399.1"/>
    </source>
</evidence>
<comment type="subcellular location">
    <subcellularLocation>
        <location evidence="2">Membrane</location>
    </subcellularLocation>
</comment>
<evidence type="ECO:0000256" key="8">
    <source>
        <dbReference type="ARBA" id="ARBA00023136"/>
    </source>
</evidence>
<evidence type="ECO:0000256" key="7">
    <source>
        <dbReference type="ARBA" id="ARBA00023002"/>
    </source>
</evidence>
<sequence>MRVRRRHEYAITSHISQFSDPAIRAEEGQGDTEGELVRTVDVLVAGAGPAGCMSALCLARQGATVLVVDPCPPPVRQLAGEWLHPAGVIALHRMGITTAGREFTTNRGFRLHTSDGKPPLHCPYPHGTAVSMYHHVLATLLLRTVRATPGITLRQGERVTAVTTTGRARTTREEVSAGLVVGADGRSSTVRRFLRPDEQAPLRLSRVAGLLLPGARLPRGGYGHVFLGGPGPVLAYQVAPGTVRLCVDVPLPGPGPSDIRGYLRHGYADVLPEELRPAFRALLDAGKVQWAAARFRERSFFGRGRCALVGDAVGHGHPLAAQGMTLALLDGECLARHSPDIPAYAAERTARSWSAERLGAALHRTLTGHDPTSLLLRRSAFALWRHDARQRGLVLGLLSMRDDRRSTFYDVLAHVAARALTERTRTARAFPGAAPSMGRLTGLADWLLWLIGPTIGPPRPPRGRLPAIAVMGP</sequence>
<dbReference type="InterPro" id="IPR036188">
    <property type="entry name" value="FAD/NAD-bd_sf"/>
</dbReference>
<dbReference type="InterPro" id="IPR013698">
    <property type="entry name" value="Squalene_epoxidase"/>
</dbReference>